<dbReference type="Pfam" id="PF11219">
    <property type="entry name" value="DUF3014"/>
    <property type="match status" value="1"/>
</dbReference>
<dbReference type="InterPro" id="IPR021382">
    <property type="entry name" value="DUF3014"/>
</dbReference>
<keyword evidence="2" id="KW-1185">Reference proteome</keyword>
<dbReference type="AlphaFoldDB" id="A0A3A3FVB0"/>
<dbReference type="EMBL" id="QYUO01000001">
    <property type="protein sequence ID" value="RJF99274.1"/>
    <property type="molecule type" value="Genomic_DNA"/>
</dbReference>
<evidence type="ECO:0000313" key="2">
    <source>
        <dbReference type="Proteomes" id="UP000265955"/>
    </source>
</evidence>
<gene>
    <name evidence="1" type="ORF">D3871_12650</name>
</gene>
<accession>A0A3A3FVB0</accession>
<dbReference type="Proteomes" id="UP000265955">
    <property type="component" value="Unassembled WGS sequence"/>
</dbReference>
<comment type="caution">
    <text evidence="1">The sequence shown here is derived from an EMBL/GenBank/DDBJ whole genome shotgun (WGS) entry which is preliminary data.</text>
</comment>
<protein>
    <submittedName>
        <fullName evidence="1">DUF3014 domain-containing protein</fullName>
    </submittedName>
</protein>
<dbReference type="RefSeq" id="WP_119769215.1">
    <property type="nucleotide sequence ID" value="NZ_QYUO01000001.1"/>
</dbReference>
<name>A0A3A3FVB0_9BURK</name>
<proteinExistence type="predicted"/>
<evidence type="ECO:0000313" key="1">
    <source>
        <dbReference type="EMBL" id="RJF99274.1"/>
    </source>
</evidence>
<sequence length="263" mass="29176">MKKAAGTLFILALLGVAAFAFFLWMQGPTYQPPQVMPSDVPPPTAAVEGAIRYPLPETQNESLPALGKSDSVAFAMLSELVGGAAAKQFFQPQEIIRRIVVTVDNLPRPIVSAQMMPTTPVPGKFRINGKSENLTMAETNFKRYTPFVRLLDLVDAKQLAEAYIRFYPLFQSAYRDLGYPKGYFNDRLVVVIDHVLAAPPSEGKIALVQPHIFYKYADPELESLSAGHKLMIRMGNDNAQRVKAKLREIRGELVKGSVTPQRQ</sequence>
<reference evidence="2" key="1">
    <citation type="submission" date="2018-09" db="EMBL/GenBank/DDBJ databases">
        <authorList>
            <person name="Zhu H."/>
        </authorList>
    </citation>
    <scope>NUCLEOTIDE SEQUENCE [LARGE SCALE GENOMIC DNA]</scope>
    <source>
        <strain evidence="2">K1R23-30</strain>
    </source>
</reference>
<dbReference type="OrthoDB" id="5502479at2"/>
<organism evidence="1 2">
    <name type="scientific">Noviherbaspirillum saxi</name>
    <dbReference type="NCBI Taxonomy" id="2320863"/>
    <lineage>
        <taxon>Bacteria</taxon>
        <taxon>Pseudomonadati</taxon>
        <taxon>Pseudomonadota</taxon>
        <taxon>Betaproteobacteria</taxon>
        <taxon>Burkholderiales</taxon>
        <taxon>Oxalobacteraceae</taxon>
        <taxon>Noviherbaspirillum</taxon>
    </lineage>
</organism>